<organism evidence="1 2">
    <name type="scientific">Legionella waltersii</name>
    <dbReference type="NCBI Taxonomy" id="66969"/>
    <lineage>
        <taxon>Bacteria</taxon>
        <taxon>Pseudomonadati</taxon>
        <taxon>Pseudomonadota</taxon>
        <taxon>Gammaproteobacteria</taxon>
        <taxon>Legionellales</taxon>
        <taxon>Legionellaceae</taxon>
        <taxon>Legionella</taxon>
    </lineage>
</organism>
<dbReference type="EMBL" id="LNZB01000004">
    <property type="protein sequence ID" value="KTD82988.1"/>
    <property type="molecule type" value="Genomic_DNA"/>
</dbReference>
<evidence type="ECO:0000313" key="1">
    <source>
        <dbReference type="EMBL" id="KTD82988.1"/>
    </source>
</evidence>
<dbReference type="RefSeq" id="WP_058478981.1">
    <property type="nucleotide sequence ID" value="NZ_CAAAIQ010000017.1"/>
</dbReference>
<evidence type="ECO:0000313" key="2">
    <source>
        <dbReference type="Proteomes" id="UP000054729"/>
    </source>
</evidence>
<dbReference type="AlphaFoldDB" id="A0A0W1ANS3"/>
<keyword evidence="2" id="KW-1185">Reference proteome</keyword>
<comment type="caution">
    <text evidence="1">The sequence shown here is derived from an EMBL/GenBank/DDBJ whole genome shotgun (WGS) entry which is preliminary data.</text>
</comment>
<dbReference type="PATRIC" id="fig|66969.6.peg.116"/>
<dbReference type="Proteomes" id="UP000054729">
    <property type="component" value="Unassembled WGS sequence"/>
</dbReference>
<proteinExistence type="predicted"/>
<protein>
    <submittedName>
        <fullName evidence="1">Uncharacterized protein</fullName>
    </submittedName>
</protein>
<gene>
    <name evidence="1" type="ORF">Lwal_0104</name>
</gene>
<accession>A0A0W1ANS3</accession>
<reference evidence="1 2" key="1">
    <citation type="submission" date="2015-11" db="EMBL/GenBank/DDBJ databases">
        <title>Genomic analysis of 38 Legionella species identifies large and diverse effector repertoires.</title>
        <authorList>
            <person name="Burstein D."/>
            <person name="Amaro F."/>
            <person name="Zusman T."/>
            <person name="Lifshitz Z."/>
            <person name="Cohen O."/>
            <person name="Gilbert J.A."/>
            <person name="Pupko T."/>
            <person name="Shuman H.A."/>
            <person name="Segal G."/>
        </authorList>
    </citation>
    <scope>NUCLEOTIDE SEQUENCE [LARGE SCALE GENOMIC DNA]</scope>
    <source>
        <strain evidence="1 2">ATCC 51914</strain>
    </source>
</reference>
<name>A0A0W1ANS3_9GAMM</name>
<sequence length="284" mass="33313">MKISRSTIFTLFVIIFFQNSIINAQSSLKTITCPKFVECTPKSNSDKLSLCNAEISNNQDFFYNWQKPDYPILIDDISPYSQKHPGIYKFLSANCKRYNLGFECLCKYKRQAPFPDYFTIGLRRQANLLPMVPTEWLNKKNHYICKKSPEMCLLIEDKSIIRIESVIERSDMPTYIDIELATQDSNKIELSKPDFLDSSILHKFTFYIEKNKLIDACKSKKQCKIYIRARKSKSSDWHIGSFTVDIENDYQIISLKQFNDHPEFTMRLNQPFSRTISINSSYSW</sequence>